<dbReference type="VEuPathDB" id="FungiDB:PMAA_007010"/>
<sequence length="393" mass="44153">MDQPTHIIDEDGEVTIILRNANAPFAYTSMDDNIQLEKLPETLHEIGEYVPKRTEQVNKPCDHSTKMVTSKRDKKPKRLAKPTNLEPIDEHGDGESAGQETGDEDPMEPDFRIQVSAKHLTVASPVFKSILTGPWKESATYLQKGTVEILAEGWDIEAFLILLRVIHCQFNQVPRKLTLDMLAKVAVIVDYYQCKEAVRFFSDTWIDSLEEKIPRGYSRDLILWLWIAWFFQLEDQFGMATLRAITYSNGGIMNLGLPIPERVIHSINAGREESINDVISLLNDTHAALSSGTRGCSFECSSIMCGALAMQMTSNYLLSPKPLPPFPGINYHQLVRTVQSFKSPEWYGTPSSSHSSSVHVGDIHECNDSAFKRLFGELCDTAKCLGLTRFIAK</sequence>
<dbReference type="InterPro" id="IPR011333">
    <property type="entry name" value="SKP1/BTB/POZ_sf"/>
</dbReference>
<gene>
    <name evidence="2" type="ORF">PMAA_007010</name>
</gene>
<organism evidence="2 3">
    <name type="scientific">Talaromyces marneffei (strain ATCC 18224 / CBS 334.59 / QM 7333)</name>
    <name type="common">Penicillium marneffei</name>
    <dbReference type="NCBI Taxonomy" id="441960"/>
    <lineage>
        <taxon>Eukaryota</taxon>
        <taxon>Fungi</taxon>
        <taxon>Dikarya</taxon>
        <taxon>Ascomycota</taxon>
        <taxon>Pezizomycotina</taxon>
        <taxon>Eurotiomycetes</taxon>
        <taxon>Eurotiomycetidae</taxon>
        <taxon>Eurotiales</taxon>
        <taxon>Trichocomaceae</taxon>
        <taxon>Talaromyces</taxon>
        <taxon>Talaromyces sect. Talaromyces</taxon>
    </lineage>
</organism>
<evidence type="ECO:0008006" key="4">
    <source>
        <dbReference type="Google" id="ProtNLM"/>
    </source>
</evidence>
<dbReference type="EMBL" id="DS995905">
    <property type="protein sequence ID" value="EEA19935.1"/>
    <property type="molecule type" value="Genomic_DNA"/>
</dbReference>
<feature type="region of interest" description="Disordered" evidence="1">
    <location>
        <begin position="55"/>
        <end position="108"/>
    </location>
</feature>
<dbReference type="AlphaFoldDB" id="B6QUC8"/>
<dbReference type="Proteomes" id="UP000001294">
    <property type="component" value="Unassembled WGS sequence"/>
</dbReference>
<accession>B6QUC8</accession>
<evidence type="ECO:0000313" key="2">
    <source>
        <dbReference type="EMBL" id="EEA19935.1"/>
    </source>
</evidence>
<name>B6QUC8_TALMQ</name>
<dbReference type="SUPFAM" id="SSF54695">
    <property type="entry name" value="POZ domain"/>
    <property type="match status" value="1"/>
</dbReference>
<dbReference type="OrthoDB" id="5326346at2759"/>
<dbReference type="STRING" id="441960.B6QUC8"/>
<proteinExistence type="predicted"/>
<dbReference type="Gene3D" id="3.30.710.10">
    <property type="entry name" value="Potassium Channel Kv1.1, Chain A"/>
    <property type="match status" value="1"/>
</dbReference>
<reference evidence="3" key="1">
    <citation type="journal article" date="2015" name="Genome Announc.">
        <title>Genome sequence of the AIDS-associated pathogen Penicillium marneffei (ATCC18224) and its near taxonomic relative Talaromyces stipitatus (ATCC10500).</title>
        <authorList>
            <person name="Nierman W.C."/>
            <person name="Fedorova-Abrams N.D."/>
            <person name="Andrianopoulos A."/>
        </authorList>
    </citation>
    <scope>NUCLEOTIDE SEQUENCE [LARGE SCALE GENOMIC DNA]</scope>
    <source>
        <strain evidence="3">ATCC 18224 / CBS 334.59 / QM 7333</strain>
    </source>
</reference>
<evidence type="ECO:0000313" key="3">
    <source>
        <dbReference type="Proteomes" id="UP000001294"/>
    </source>
</evidence>
<feature type="compositionally biased region" description="Basic and acidic residues" evidence="1">
    <location>
        <begin position="55"/>
        <end position="65"/>
    </location>
</feature>
<protein>
    <recommendedName>
        <fullName evidence="4">BTB domain-containing protein</fullName>
    </recommendedName>
</protein>
<dbReference type="HOGENOM" id="CLU_031555_4_1_1"/>
<evidence type="ECO:0000256" key="1">
    <source>
        <dbReference type="SAM" id="MobiDB-lite"/>
    </source>
</evidence>
<dbReference type="PhylomeDB" id="B6QUC8"/>
<keyword evidence="3" id="KW-1185">Reference proteome</keyword>